<reference evidence="1" key="1">
    <citation type="journal article" date="2020" name="bioRxiv">
        <title>Chromosome-level reference genome of the European wasp spider Argiope bruennichi: a resource for studies on range expansion and evolutionary adaptation.</title>
        <authorList>
            <person name="Sheffer M.M."/>
            <person name="Hoppe A."/>
            <person name="Krehenwinkel H."/>
            <person name="Uhl G."/>
            <person name="Kuss A.W."/>
            <person name="Jensen L."/>
            <person name="Jensen C."/>
            <person name="Gillespie R.G."/>
            <person name="Hoff K.J."/>
            <person name="Prost S."/>
        </authorList>
    </citation>
    <scope>NUCLEOTIDE SEQUENCE</scope>
</reference>
<gene>
    <name evidence="1" type="ORF">HNY73_000720</name>
</gene>
<organism evidence="1 2">
    <name type="scientific">Argiope bruennichi</name>
    <name type="common">Wasp spider</name>
    <name type="synonym">Aranea bruennichi</name>
    <dbReference type="NCBI Taxonomy" id="94029"/>
    <lineage>
        <taxon>Eukaryota</taxon>
        <taxon>Metazoa</taxon>
        <taxon>Ecdysozoa</taxon>
        <taxon>Arthropoda</taxon>
        <taxon>Chelicerata</taxon>
        <taxon>Arachnida</taxon>
        <taxon>Araneae</taxon>
        <taxon>Araneomorphae</taxon>
        <taxon>Entelegynae</taxon>
        <taxon>Araneoidea</taxon>
        <taxon>Araneidae</taxon>
        <taxon>Argiope</taxon>
    </lineage>
</organism>
<dbReference type="PANTHER" id="PTHR47331">
    <property type="entry name" value="PHD-TYPE DOMAIN-CONTAINING PROTEIN"/>
    <property type="match status" value="1"/>
</dbReference>
<protein>
    <recommendedName>
        <fullName evidence="3">Peptidase aspartic putative domain-containing protein</fullName>
    </recommendedName>
</protein>
<comment type="caution">
    <text evidence="1">The sequence shown here is derived from an EMBL/GenBank/DDBJ whole genome shotgun (WGS) entry which is preliminary data.</text>
</comment>
<dbReference type="EMBL" id="JABXBU010000001">
    <property type="protein sequence ID" value="KAF8796336.1"/>
    <property type="molecule type" value="Genomic_DNA"/>
</dbReference>
<accession>A0A8T0G085</accession>
<dbReference type="AlphaFoldDB" id="A0A8T0G085"/>
<name>A0A8T0G085_ARGBR</name>
<sequence length="401" mass="46309">MEVRAFKTREVSEKLKLKVIKESLSVYAFAAKQEKELPYNIVRVELKNREDLSLRIEVGALVTENISANTLPVPNNNIIKTYNKLKGLQLADNIDNRDKNISILFGVAYYYEIVSGRIKRLNNKLVATETIFGWCLQGHVGISNDLMTMNIVVDEKDVSDQPKQFWALANLGIEGVEKDDLEKHTIDKEIMKQFEKNIVYQNKGYTIAEEDQNYTSFFWTEDPGKEEEEIFKMTRVLFRVKSGPFLLAATIQQHLKRYAEQFSNACQMLEKSLYVDDLICSQSDFDAAFKMSLECFNIFKEASVELRKWKTTSVDLRDKWREAGLEIDKEKYSINDNSALSLCKVLELVWDSDSDVFQFEIRSLEKFLSKEINSKRFDLQVAGSIFDPVEVLGPFTIKINL</sequence>
<proteinExistence type="predicted"/>
<dbReference type="Proteomes" id="UP000807504">
    <property type="component" value="Unassembled WGS sequence"/>
</dbReference>
<keyword evidence="2" id="KW-1185">Reference proteome</keyword>
<dbReference type="InterPro" id="IPR043502">
    <property type="entry name" value="DNA/RNA_pol_sf"/>
</dbReference>
<dbReference type="SUPFAM" id="SSF56672">
    <property type="entry name" value="DNA/RNA polymerases"/>
    <property type="match status" value="1"/>
</dbReference>
<evidence type="ECO:0008006" key="3">
    <source>
        <dbReference type="Google" id="ProtNLM"/>
    </source>
</evidence>
<dbReference type="GO" id="GO:0071897">
    <property type="term" value="P:DNA biosynthetic process"/>
    <property type="evidence" value="ECO:0007669"/>
    <property type="project" value="UniProtKB-ARBA"/>
</dbReference>
<evidence type="ECO:0000313" key="2">
    <source>
        <dbReference type="Proteomes" id="UP000807504"/>
    </source>
</evidence>
<reference evidence="1" key="2">
    <citation type="submission" date="2020-06" db="EMBL/GenBank/DDBJ databases">
        <authorList>
            <person name="Sheffer M."/>
        </authorList>
    </citation>
    <scope>NUCLEOTIDE SEQUENCE</scope>
</reference>
<evidence type="ECO:0000313" key="1">
    <source>
        <dbReference type="EMBL" id="KAF8796336.1"/>
    </source>
</evidence>